<keyword evidence="5" id="KW-0678">Repressor</keyword>
<dbReference type="GO" id="GO:0003677">
    <property type="term" value="F:DNA binding"/>
    <property type="evidence" value="ECO:0007669"/>
    <property type="project" value="UniProtKB-KW"/>
</dbReference>
<dbReference type="SUPFAM" id="SSF46785">
    <property type="entry name" value="Winged helix' DNA-binding domain"/>
    <property type="match status" value="1"/>
</dbReference>
<evidence type="ECO:0000256" key="11">
    <source>
        <dbReference type="ARBA" id="ARBA00032593"/>
    </source>
</evidence>
<comment type="subcellular location">
    <subcellularLocation>
        <location evidence="1">Cytoplasm</location>
    </subcellularLocation>
</comment>
<organism evidence="13 14">
    <name type="scientific">Lacicoccus alkaliphilus DSM 16010</name>
    <dbReference type="NCBI Taxonomy" id="1123231"/>
    <lineage>
        <taxon>Bacteria</taxon>
        <taxon>Bacillati</taxon>
        <taxon>Bacillota</taxon>
        <taxon>Bacilli</taxon>
        <taxon>Bacillales</taxon>
        <taxon>Salinicoccaceae</taxon>
        <taxon>Lacicoccus</taxon>
    </lineage>
</organism>
<name>A0A1M7EJS3_9BACL</name>
<dbReference type="InterPro" id="IPR038157">
    <property type="entry name" value="FeoA_core_dom"/>
</dbReference>
<evidence type="ECO:0000313" key="14">
    <source>
        <dbReference type="Proteomes" id="UP000184206"/>
    </source>
</evidence>
<accession>A0A1M7EJS3</accession>
<dbReference type="InterPro" id="IPR007167">
    <property type="entry name" value="Fe-transptr_FeoA-like"/>
</dbReference>
<dbReference type="Pfam" id="PF04023">
    <property type="entry name" value="FeoA"/>
    <property type="match status" value="1"/>
</dbReference>
<dbReference type="InterPro" id="IPR001367">
    <property type="entry name" value="Fe_dep_repressor"/>
</dbReference>
<evidence type="ECO:0000256" key="10">
    <source>
        <dbReference type="ARBA" id="ARBA00023211"/>
    </source>
</evidence>
<dbReference type="InterPro" id="IPR050536">
    <property type="entry name" value="DtxR_MntR_Metal-Reg"/>
</dbReference>
<dbReference type="InterPro" id="IPR036390">
    <property type="entry name" value="WH_DNA-bd_sf"/>
</dbReference>
<evidence type="ECO:0000313" key="13">
    <source>
        <dbReference type="EMBL" id="SHL91960.1"/>
    </source>
</evidence>
<dbReference type="Gene3D" id="1.10.60.10">
    <property type="entry name" value="Iron dependent repressor, metal binding and dimerisation domain"/>
    <property type="match status" value="1"/>
</dbReference>
<dbReference type="PROSITE" id="PS50944">
    <property type="entry name" value="HTH_DTXR"/>
    <property type="match status" value="1"/>
</dbReference>
<keyword evidence="4" id="KW-0963">Cytoplasm</keyword>
<keyword evidence="7" id="KW-0238">DNA-binding</keyword>
<dbReference type="Pfam" id="PF02742">
    <property type="entry name" value="Fe_dep_repr_C"/>
    <property type="match status" value="1"/>
</dbReference>
<evidence type="ECO:0000256" key="1">
    <source>
        <dbReference type="ARBA" id="ARBA00004496"/>
    </source>
</evidence>
<keyword evidence="10" id="KW-0464">Manganese</keyword>
<dbReference type="STRING" id="1123231.SAMN02745189_01246"/>
<dbReference type="InterPro" id="IPR022689">
    <property type="entry name" value="Iron_dep_repressor"/>
</dbReference>
<dbReference type="Proteomes" id="UP000184206">
    <property type="component" value="Unassembled WGS sequence"/>
</dbReference>
<dbReference type="GO" id="GO:0003700">
    <property type="term" value="F:DNA-binding transcription factor activity"/>
    <property type="evidence" value="ECO:0007669"/>
    <property type="project" value="InterPro"/>
</dbReference>
<sequence>MSPTKEDYLKILFELGGRTVQVPNKEIAGKLGIAPPTVTEMMNSLVKIGWVSYTPYKGSMLTDQGTSYAKKLIRKHRLWEVFLVEELGFDIHAVHREAELLEHSTSNDVADKLEEFLGFPEFCPHGGAVNPDRMEEQEENTLFLPKVQAGDHIIISRIVDDKKLLQYFKNHHLNIGDEVVVEEVDEALDLITLKKPGFDKDIQISMTVGQNLFVEKI</sequence>
<dbReference type="Gene3D" id="2.30.30.90">
    <property type="match status" value="1"/>
</dbReference>
<evidence type="ECO:0000256" key="4">
    <source>
        <dbReference type="ARBA" id="ARBA00022490"/>
    </source>
</evidence>
<protein>
    <recommendedName>
        <fullName evidence="11">Manganese transport regulator</fullName>
    </recommendedName>
</protein>
<evidence type="ECO:0000256" key="8">
    <source>
        <dbReference type="ARBA" id="ARBA00023159"/>
    </source>
</evidence>
<evidence type="ECO:0000256" key="5">
    <source>
        <dbReference type="ARBA" id="ARBA00022491"/>
    </source>
</evidence>
<gene>
    <name evidence="13" type="ORF">SAMN02745189_01246</name>
</gene>
<dbReference type="PANTHER" id="PTHR33238:SF11">
    <property type="entry name" value="TRANSCRIPTIONAL REGULATOR MNTR"/>
    <property type="match status" value="1"/>
</dbReference>
<evidence type="ECO:0000256" key="7">
    <source>
        <dbReference type="ARBA" id="ARBA00023125"/>
    </source>
</evidence>
<proteinExistence type="inferred from homology"/>
<dbReference type="AlphaFoldDB" id="A0A1M7EJS3"/>
<dbReference type="InterPro" id="IPR012318">
    <property type="entry name" value="HTH_CRP"/>
</dbReference>
<evidence type="ECO:0000256" key="2">
    <source>
        <dbReference type="ARBA" id="ARBA00007871"/>
    </source>
</evidence>
<keyword evidence="9" id="KW-0804">Transcription</keyword>
<evidence type="ECO:0000256" key="9">
    <source>
        <dbReference type="ARBA" id="ARBA00023163"/>
    </source>
</evidence>
<dbReference type="SMART" id="SM00529">
    <property type="entry name" value="HTH_DTXR"/>
    <property type="match status" value="1"/>
</dbReference>
<keyword evidence="8" id="KW-0010">Activator</keyword>
<dbReference type="InterPro" id="IPR036388">
    <property type="entry name" value="WH-like_DNA-bd_sf"/>
</dbReference>
<dbReference type="EMBL" id="FRCF01000003">
    <property type="protein sequence ID" value="SHL91960.1"/>
    <property type="molecule type" value="Genomic_DNA"/>
</dbReference>
<dbReference type="InterPro" id="IPR022687">
    <property type="entry name" value="HTH_DTXR"/>
</dbReference>
<dbReference type="SUPFAM" id="SSF47979">
    <property type="entry name" value="Iron-dependent repressor protein, dimerization domain"/>
    <property type="match status" value="1"/>
</dbReference>
<comment type="similarity">
    <text evidence="2">Belongs to the DtxR/MntR family.</text>
</comment>
<evidence type="ECO:0000256" key="3">
    <source>
        <dbReference type="ARBA" id="ARBA00011738"/>
    </source>
</evidence>
<evidence type="ECO:0000256" key="6">
    <source>
        <dbReference type="ARBA" id="ARBA00023015"/>
    </source>
</evidence>
<dbReference type="InterPro" id="IPR036421">
    <property type="entry name" value="Fe_dep_repressor_sf"/>
</dbReference>
<dbReference type="OrthoDB" id="9791355at2"/>
<dbReference type="PANTHER" id="PTHR33238">
    <property type="entry name" value="IRON (METAL) DEPENDENT REPRESSOR, DTXR FAMILY"/>
    <property type="match status" value="1"/>
</dbReference>
<dbReference type="RefSeq" id="WP_072709445.1">
    <property type="nucleotide sequence ID" value="NZ_FRCF01000003.1"/>
</dbReference>
<keyword evidence="6" id="KW-0805">Transcription regulation</keyword>
<dbReference type="SMART" id="SM00419">
    <property type="entry name" value="HTH_CRP"/>
    <property type="match status" value="1"/>
</dbReference>
<keyword evidence="14" id="KW-1185">Reference proteome</keyword>
<evidence type="ECO:0000259" key="12">
    <source>
        <dbReference type="PROSITE" id="PS50944"/>
    </source>
</evidence>
<reference evidence="13 14" key="1">
    <citation type="submission" date="2016-11" db="EMBL/GenBank/DDBJ databases">
        <authorList>
            <person name="Jaros S."/>
            <person name="Januszkiewicz K."/>
            <person name="Wedrychowicz H."/>
        </authorList>
    </citation>
    <scope>NUCLEOTIDE SEQUENCE [LARGE SCALE GENOMIC DNA]</scope>
    <source>
        <strain evidence="13 14">DSM 16010</strain>
    </source>
</reference>
<dbReference type="GO" id="GO:0005737">
    <property type="term" value="C:cytoplasm"/>
    <property type="evidence" value="ECO:0007669"/>
    <property type="project" value="UniProtKB-SubCell"/>
</dbReference>
<dbReference type="GO" id="GO:0046983">
    <property type="term" value="F:protein dimerization activity"/>
    <property type="evidence" value="ECO:0007669"/>
    <property type="project" value="InterPro"/>
</dbReference>
<dbReference type="Pfam" id="PF01325">
    <property type="entry name" value="Fe_dep_repress"/>
    <property type="match status" value="1"/>
</dbReference>
<dbReference type="Gene3D" id="1.10.10.10">
    <property type="entry name" value="Winged helix-like DNA-binding domain superfamily/Winged helix DNA-binding domain"/>
    <property type="match status" value="1"/>
</dbReference>
<comment type="subunit">
    <text evidence="3">Homodimer.</text>
</comment>
<dbReference type="GO" id="GO:0046914">
    <property type="term" value="F:transition metal ion binding"/>
    <property type="evidence" value="ECO:0007669"/>
    <property type="project" value="InterPro"/>
</dbReference>
<feature type="domain" description="HTH dtxR-type" evidence="12">
    <location>
        <begin position="1"/>
        <end position="62"/>
    </location>
</feature>